<feature type="compositionally biased region" description="Polar residues" evidence="2">
    <location>
        <begin position="1029"/>
        <end position="1041"/>
    </location>
</feature>
<feature type="region of interest" description="Disordered" evidence="2">
    <location>
        <begin position="270"/>
        <end position="302"/>
    </location>
</feature>
<dbReference type="Pfam" id="PF00620">
    <property type="entry name" value="RhoGAP"/>
    <property type="match status" value="1"/>
</dbReference>
<dbReference type="InterPro" id="IPR037863">
    <property type="entry name" value="RHOGAP6/36"/>
</dbReference>
<reference evidence="4" key="1">
    <citation type="journal article" date="2016" name="Gigascience">
        <title>De novo construction of an expanded transcriptome assembly for the western tarnished plant bug, Lygus hesperus.</title>
        <authorList>
            <person name="Tassone E.E."/>
            <person name="Geib S.M."/>
            <person name="Hall B."/>
            <person name="Fabrick J.A."/>
            <person name="Brent C.S."/>
            <person name="Hull J.J."/>
        </authorList>
    </citation>
    <scope>NUCLEOTIDE SEQUENCE</scope>
</reference>
<dbReference type="EMBL" id="GDHC01008524">
    <property type="protein sequence ID" value="JAQ10105.1"/>
    <property type="molecule type" value="Transcribed_RNA"/>
</dbReference>
<feature type="compositionally biased region" description="Basic residues" evidence="2">
    <location>
        <begin position="92"/>
        <end position="101"/>
    </location>
</feature>
<dbReference type="PANTHER" id="PTHR12635">
    <property type="entry name" value="RHO-GTPASE-ACTIVATING PROTEIN 6 FAMILY MEMBER"/>
    <property type="match status" value="1"/>
</dbReference>
<feature type="region of interest" description="Disordered" evidence="2">
    <location>
        <begin position="1241"/>
        <end position="1302"/>
    </location>
</feature>
<dbReference type="SMART" id="SM00324">
    <property type="entry name" value="RhoGAP"/>
    <property type="match status" value="1"/>
</dbReference>
<sequence length="1302" mass="144436">SRQSLDEGPSCGMEERMGKPSPSGKKKKERWLLTRKTWRYMADAGRRLIPEGSSHGREDIPKIEAYFQEVCTKEPKFLLWRKQSYPGALGFRRNRGRRKGKGGSCRDKTSSADEAEDLRDAASGSSSGAGTSTGTSRTDLRRLREEFLFGKQLHLPSDEPCTSTQAKEDELMGTLQHYLYGGSSHALDTDALFDKLKQHLAEITSKRQPVTVSGDCQVLEVLRRYYSRSTNRDKVISDILTDRKKLEGLYFDLRKARGFQVRSRWTTYRTERRERSGSDWENVEEETTGEESTVPSSPVVVEPEPVTTLGTQTRLIPSSTWETIEEEVKKLKIKEAEAEKEAAKSGGPGGGPRRSSVDNDDVSPSVSDTIKRYLRMARKKSVDSDKVDRFRRVNYDRNLRNIKGKGEPPISEDDGNDRGCQTDETWIEALRDLKIETVEYVESPSSRSSFTEETMSPTSPTSPTSKSLLSSGQSFLTSLLHGLQQDKHHHVPPGAGTMQKSKSSTSVVQQGSRLVARIRNSRSKSSSRATSSATSAWTPQGRCTWTNVAGRSVTLLDTTLDQLSEIERRILQKVALAKLQALNLGVAIKLPQESTEVPQKPKRKAYLLKRKAQTVGLFDTSRSKDDKGRCENRTGGVVFGIPLGLCVEKERASRERSGEASSSSSNRKMGARGSFSSLIEAPLTDDKGSIESLMSPTLSMPGLDDISLEGGSESNLALPPSSGVPNLVSACLNHLQSHLNTLGIFRVSSSKKRVRQLREEFDLGKELRLEDEQCPHDVATLLKEYFRDLPDPLLCKDLYHAFIQTQRIRNRRLQHEAMQHLLQLLPLANRDTLLSLLTFLSLVASHCDDHKDPDSGEWVSGNRMDSTNLATLFAPNILHAATPNRGKDELSQERMDERSDAINVIRSLIDNFQSLYMVSAELLDEVYVHMMDTHPDALDQLLRRKEATAIDLDSTEEERKFWSREEMTHESAATGGPEMALRPRRTDRGRERLSKKRRDEIAKKRNESRERRAESGSGDSRRPSDERTFSSSDSGRLSPQTIQSEGVITASLKIPVPHVTSLLQNLDDIPFIEDGDRHHITLGMVKGHQGPDSNTSESGLGSTSPVVISPVTSPPPEAWESGSSTTTESPTRRYQTQRYTRLEGSSHSYSRLQTERLTKSASSTAVVSHISPIPTSISSIGSDVLRSKTADIERMIRSSASSATSSSKISMVSTSMSSVGAGVLRSKTADIERMIRSSFYSSSSSQGSSWSSSQRAVPGASAESKRRLTESATRALTDAPATRPVGVWKRRELIASQPKSPL</sequence>
<feature type="compositionally biased region" description="Basic and acidic residues" evidence="2">
    <location>
        <begin position="984"/>
        <end position="1028"/>
    </location>
</feature>
<dbReference type="PROSITE" id="PS50238">
    <property type="entry name" value="RHOGAP"/>
    <property type="match status" value="1"/>
</dbReference>
<evidence type="ECO:0000313" key="4">
    <source>
        <dbReference type="EMBL" id="JAQ10105.1"/>
    </source>
</evidence>
<feature type="region of interest" description="Disordered" evidence="2">
    <location>
        <begin position="652"/>
        <end position="673"/>
    </location>
</feature>
<feature type="region of interest" description="Disordered" evidence="2">
    <location>
        <begin position="1083"/>
        <end position="1156"/>
    </location>
</feature>
<feature type="region of interest" description="Disordered" evidence="2">
    <location>
        <begin position="1"/>
        <end position="30"/>
    </location>
</feature>
<evidence type="ECO:0000259" key="3">
    <source>
        <dbReference type="PROSITE" id="PS50238"/>
    </source>
</evidence>
<organism evidence="4">
    <name type="scientific">Lygus hesperus</name>
    <name type="common">Western plant bug</name>
    <dbReference type="NCBI Taxonomy" id="30085"/>
    <lineage>
        <taxon>Eukaryota</taxon>
        <taxon>Metazoa</taxon>
        <taxon>Ecdysozoa</taxon>
        <taxon>Arthropoda</taxon>
        <taxon>Hexapoda</taxon>
        <taxon>Insecta</taxon>
        <taxon>Pterygota</taxon>
        <taxon>Neoptera</taxon>
        <taxon>Paraneoptera</taxon>
        <taxon>Hemiptera</taxon>
        <taxon>Heteroptera</taxon>
        <taxon>Panheteroptera</taxon>
        <taxon>Cimicomorpha</taxon>
        <taxon>Miridae</taxon>
        <taxon>Mirini</taxon>
        <taxon>Lygus</taxon>
    </lineage>
</organism>
<dbReference type="PANTHER" id="PTHR12635:SF7">
    <property type="entry name" value="RHO GTPASE ACTIVATING PROTEIN 6-RELATED"/>
    <property type="match status" value="1"/>
</dbReference>
<feature type="compositionally biased region" description="Low complexity" evidence="2">
    <location>
        <begin position="1241"/>
        <end position="1253"/>
    </location>
</feature>
<feature type="compositionally biased region" description="Basic and acidic residues" evidence="2">
    <location>
        <begin position="957"/>
        <end position="969"/>
    </location>
</feature>
<feature type="domain" description="Rho-GAP" evidence="3">
    <location>
        <begin position="706"/>
        <end position="916"/>
    </location>
</feature>
<feature type="compositionally biased region" description="Low complexity" evidence="2">
    <location>
        <begin position="499"/>
        <end position="512"/>
    </location>
</feature>
<keyword evidence="1" id="KW-0343">GTPase activation</keyword>
<feature type="compositionally biased region" description="Polar residues" evidence="2">
    <location>
        <begin position="1091"/>
        <end position="1101"/>
    </location>
</feature>
<feature type="region of interest" description="Disordered" evidence="2">
    <location>
        <begin position="443"/>
        <end position="470"/>
    </location>
</feature>
<feature type="compositionally biased region" description="Polar residues" evidence="2">
    <location>
        <begin position="1143"/>
        <end position="1152"/>
    </location>
</feature>
<protein>
    <submittedName>
        <fullName evidence="4">Rho GTPase-activating protein 6</fullName>
    </submittedName>
</protein>
<name>A0A146LSJ7_LYGHE</name>
<feature type="region of interest" description="Disordered" evidence="2">
    <location>
        <begin position="90"/>
        <end position="137"/>
    </location>
</feature>
<feature type="compositionally biased region" description="Low complexity" evidence="2">
    <location>
        <begin position="121"/>
        <end position="136"/>
    </location>
</feature>
<accession>A0A146LSJ7</accession>
<feature type="region of interest" description="Disordered" evidence="2">
    <location>
        <begin position="339"/>
        <end position="366"/>
    </location>
</feature>
<feature type="compositionally biased region" description="Low complexity" evidence="2">
    <location>
        <begin position="1102"/>
        <end position="1111"/>
    </location>
</feature>
<dbReference type="Gene3D" id="1.10.555.10">
    <property type="entry name" value="Rho GTPase activation protein"/>
    <property type="match status" value="1"/>
</dbReference>
<feature type="compositionally biased region" description="Low complexity" evidence="2">
    <location>
        <begin position="523"/>
        <end position="536"/>
    </location>
</feature>
<feature type="compositionally biased region" description="Low complexity" evidence="2">
    <location>
        <begin position="448"/>
        <end position="470"/>
    </location>
</feature>
<feature type="region of interest" description="Disordered" evidence="2">
    <location>
        <begin position="485"/>
        <end position="538"/>
    </location>
</feature>
<feature type="region of interest" description="Disordered" evidence="2">
    <location>
        <begin position="953"/>
        <end position="1041"/>
    </location>
</feature>
<evidence type="ECO:0000256" key="2">
    <source>
        <dbReference type="SAM" id="MobiDB-lite"/>
    </source>
</evidence>
<proteinExistence type="predicted"/>
<feature type="compositionally biased region" description="Low complexity" evidence="2">
    <location>
        <begin position="1120"/>
        <end position="1139"/>
    </location>
</feature>
<dbReference type="GO" id="GO:0007165">
    <property type="term" value="P:signal transduction"/>
    <property type="evidence" value="ECO:0007669"/>
    <property type="project" value="InterPro"/>
</dbReference>
<dbReference type="SUPFAM" id="SSF48350">
    <property type="entry name" value="GTPase activation domain, GAP"/>
    <property type="match status" value="1"/>
</dbReference>
<feature type="compositionally biased region" description="Low complexity" evidence="2">
    <location>
        <begin position="290"/>
        <end position="302"/>
    </location>
</feature>
<dbReference type="InterPro" id="IPR008936">
    <property type="entry name" value="Rho_GTPase_activation_prot"/>
</dbReference>
<evidence type="ECO:0000256" key="1">
    <source>
        <dbReference type="ARBA" id="ARBA00022468"/>
    </source>
</evidence>
<dbReference type="GO" id="GO:0005096">
    <property type="term" value="F:GTPase activator activity"/>
    <property type="evidence" value="ECO:0007669"/>
    <property type="project" value="UniProtKB-KW"/>
</dbReference>
<feature type="non-terminal residue" evidence="4">
    <location>
        <position position="1"/>
    </location>
</feature>
<gene>
    <name evidence="4" type="primary">Arhgap6_1</name>
    <name evidence="4" type="ORF">g.59658</name>
</gene>
<dbReference type="InterPro" id="IPR000198">
    <property type="entry name" value="RhoGAP_dom"/>
</dbReference>